<feature type="region of interest" description="Disordered" evidence="1">
    <location>
        <begin position="1"/>
        <end position="41"/>
    </location>
</feature>
<organism evidence="2 3">
    <name type="scientific">Caerostris extrusa</name>
    <name type="common">Bark spider</name>
    <name type="synonym">Caerostris bankana</name>
    <dbReference type="NCBI Taxonomy" id="172846"/>
    <lineage>
        <taxon>Eukaryota</taxon>
        <taxon>Metazoa</taxon>
        <taxon>Ecdysozoa</taxon>
        <taxon>Arthropoda</taxon>
        <taxon>Chelicerata</taxon>
        <taxon>Arachnida</taxon>
        <taxon>Araneae</taxon>
        <taxon>Araneomorphae</taxon>
        <taxon>Entelegynae</taxon>
        <taxon>Araneoidea</taxon>
        <taxon>Araneidae</taxon>
        <taxon>Caerostris</taxon>
    </lineage>
</organism>
<dbReference type="EMBL" id="BPLR01013012">
    <property type="protein sequence ID" value="GIY58091.1"/>
    <property type="molecule type" value="Genomic_DNA"/>
</dbReference>
<keyword evidence="3" id="KW-1185">Reference proteome</keyword>
<feature type="compositionally biased region" description="Basic and acidic residues" evidence="1">
    <location>
        <begin position="74"/>
        <end position="85"/>
    </location>
</feature>
<feature type="region of interest" description="Disordered" evidence="1">
    <location>
        <begin position="59"/>
        <end position="94"/>
    </location>
</feature>
<reference evidence="2 3" key="1">
    <citation type="submission" date="2021-06" db="EMBL/GenBank/DDBJ databases">
        <title>Caerostris extrusa draft genome.</title>
        <authorList>
            <person name="Kono N."/>
            <person name="Arakawa K."/>
        </authorList>
    </citation>
    <scope>NUCLEOTIDE SEQUENCE [LARGE SCALE GENOMIC DNA]</scope>
</reference>
<name>A0AAV4UJR6_CAEEX</name>
<evidence type="ECO:0000256" key="1">
    <source>
        <dbReference type="SAM" id="MobiDB-lite"/>
    </source>
</evidence>
<sequence>MSNIDENEVNMEETPLTITTNGLPETPKNATGFRPVSPSGVQTNELVQKVEGLINNLGAKPWENYQRHPRRRKDKEGRGGTEKPETLNIPCNQGTTCHPKLCQAQLKGDPG</sequence>
<dbReference type="Proteomes" id="UP001054945">
    <property type="component" value="Unassembled WGS sequence"/>
</dbReference>
<evidence type="ECO:0000313" key="2">
    <source>
        <dbReference type="EMBL" id="GIY58091.1"/>
    </source>
</evidence>
<evidence type="ECO:0000313" key="3">
    <source>
        <dbReference type="Proteomes" id="UP001054945"/>
    </source>
</evidence>
<gene>
    <name evidence="2" type="ORF">CEXT_235561</name>
</gene>
<feature type="compositionally biased region" description="Acidic residues" evidence="1">
    <location>
        <begin position="1"/>
        <end position="11"/>
    </location>
</feature>
<protein>
    <submittedName>
        <fullName evidence="2">Uncharacterized protein</fullName>
    </submittedName>
</protein>
<dbReference type="AlphaFoldDB" id="A0AAV4UJR6"/>
<proteinExistence type="predicted"/>
<comment type="caution">
    <text evidence="2">The sequence shown here is derived from an EMBL/GenBank/DDBJ whole genome shotgun (WGS) entry which is preliminary data.</text>
</comment>
<accession>A0AAV4UJR6</accession>